<dbReference type="EMBL" id="KB445561">
    <property type="protein sequence ID" value="EMC93070.1"/>
    <property type="molecule type" value="Genomic_DNA"/>
</dbReference>
<dbReference type="KEGG" id="bcom:BAUCODRAFT_272698"/>
<evidence type="ECO:0000313" key="2">
    <source>
        <dbReference type="EMBL" id="EMC93070.1"/>
    </source>
</evidence>
<reference evidence="2 3" key="1">
    <citation type="journal article" date="2012" name="PLoS Pathog.">
        <title>Diverse lifestyles and strategies of plant pathogenesis encoded in the genomes of eighteen Dothideomycetes fungi.</title>
        <authorList>
            <person name="Ohm R.A."/>
            <person name="Feau N."/>
            <person name="Henrissat B."/>
            <person name="Schoch C.L."/>
            <person name="Horwitz B.A."/>
            <person name="Barry K.W."/>
            <person name="Condon B.J."/>
            <person name="Copeland A.C."/>
            <person name="Dhillon B."/>
            <person name="Glaser F."/>
            <person name="Hesse C.N."/>
            <person name="Kosti I."/>
            <person name="LaButti K."/>
            <person name="Lindquist E.A."/>
            <person name="Lucas S."/>
            <person name="Salamov A.A."/>
            <person name="Bradshaw R.E."/>
            <person name="Ciuffetti L."/>
            <person name="Hamelin R.C."/>
            <person name="Kema G.H.J."/>
            <person name="Lawrence C."/>
            <person name="Scott J.A."/>
            <person name="Spatafora J.W."/>
            <person name="Turgeon B.G."/>
            <person name="de Wit P.J.G.M."/>
            <person name="Zhong S."/>
            <person name="Goodwin S.B."/>
            <person name="Grigoriev I.V."/>
        </authorList>
    </citation>
    <scope>NUCLEOTIDE SEQUENCE [LARGE SCALE GENOMIC DNA]</scope>
    <source>
        <strain evidence="2 3">UAMH 10762</strain>
    </source>
</reference>
<dbReference type="RefSeq" id="XP_007680269.1">
    <property type="nucleotide sequence ID" value="XM_007682079.1"/>
</dbReference>
<keyword evidence="3" id="KW-1185">Reference proteome</keyword>
<evidence type="ECO:0000256" key="1">
    <source>
        <dbReference type="SAM" id="MobiDB-lite"/>
    </source>
</evidence>
<organism evidence="2 3">
    <name type="scientific">Baudoinia panamericana (strain UAMH 10762)</name>
    <name type="common">Angels' share fungus</name>
    <name type="synonym">Baudoinia compniacensis (strain UAMH 10762)</name>
    <dbReference type="NCBI Taxonomy" id="717646"/>
    <lineage>
        <taxon>Eukaryota</taxon>
        <taxon>Fungi</taxon>
        <taxon>Dikarya</taxon>
        <taxon>Ascomycota</taxon>
        <taxon>Pezizomycotina</taxon>
        <taxon>Dothideomycetes</taxon>
        <taxon>Dothideomycetidae</taxon>
        <taxon>Mycosphaerellales</taxon>
        <taxon>Teratosphaeriaceae</taxon>
        <taxon>Baudoinia</taxon>
    </lineage>
</organism>
<accession>M2N320</accession>
<gene>
    <name evidence="2" type="ORF">BAUCODRAFT_272698</name>
</gene>
<dbReference type="GeneID" id="19110544"/>
<feature type="compositionally biased region" description="Low complexity" evidence="1">
    <location>
        <begin position="101"/>
        <end position="113"/>
    </location>
</feature>
<feature type="region of interest" description="Disordered" evidence="1">
    <location>
        <begin position="78"/>
        <end position="122"/>
    </location>
</feature>
<evidence type="ECO:0000313" key="3">
    <source>
        <dbReference type="Proteomes" id="UP000011761"/>
    </source>
</evidence>
<proteinExistence type="predicted"/>
<protein>
    <submittedName>
        <fullName evidence="2">Uncharacterized protein</fullName>
    </submittedName>
</protein>
<dbReference type="OrthoDB" id="3942453at2759"/>
<dbReference type="AlphaFoldDB" id="M2N320"/>
<sequence length="190" mass="20946">MCVARLHVTKQPCQHRWFQLVRPCDPANNLANCPGRLQVEGWEMRNDTCPWCDSTGPAALASTHQLFGSTSSTTSVSSACSPLSLDHEPTRPHRSASIGTLSTLSRHSSSGSTESERGRRHRDMNERLHLYLTTNPHEVLPSAGKYYPSQASRPVEDKGGSEALSIRSTSGTIVQGWKKSVRFSHAMFKT</sequence>
<dbReference type="HOGENOM" id="CLU_095762_0_0_1"/>
<dbReference type="Proteomes" id="UP000011761">
    <property type="component" value="Unassembled WGS sequence"/>
</dbReference>
<dbReference type="eggNOG" id="ENOG502SR0R">
    <property type="taxonomic scope" value="Eukaryota"/>
</dbReference>
<name>M2N320_BAUPA</name>
<feature type="region of interest" description="Disordered" evidence="1">
    <location>
        <begin position="141"/>
        <end position="163"/>
    </location>
</feature>
<dbReference type="OMA" id="HKANMLS"/>